<feature type="domain" description="Glycosyl transferase family 1" evidence="4">
    <location>
        <begin position="398"/>
        <end position="511"/>
    </location>
</feature>
<proteinExistence type="predicted"/>
<gene>
    <name evidence="5" type="ORF">MKW98_006674</name>
</gene>
<evidence type="ECO:0000259" key="4">
    <source>
        <dbReference type="Pfam" id="PF00534"/>
    </source>
</evidence>
<dbReference type="Gene3D" id="3.40.50.2000">
    <property type="entry name" value="Glycogen Phosphorylase B"/>
    <property type="match status" value="1"/>
</dbReference>
<keyword evidence="3" id="KW-0812">Transmembrane</keyword>
<comment type="caution">
    <text evidence="5">The sequence shown here is derived from an EMBL/GenBank/DDBJ whole genome shotgun (WGS) entry which is preliminary data.</text>
</comment>
<keyword evidence="1" id="KW-0808">Transferase</keyword>
<feature type="transmembrane region" description="Helical" evidence="3">
    <location>
        <begin position="78"/>
        <end position="100"/>
    </location>
</feature>
<dbReference type="SUPFAM" id="SSF53756">
    <property type="entry name" value="UDP-Glycosyltransferase/glycogen phosphorylase"/>
    <property type="match status" value="1"/>
</dbReference>
<accession>A0AAD4XPJ0</accession>
<sequence length="1047" mass="119833">MGRNSTSPPDPENNSGDQTGVVYSIRDRFRLKRNPIYHSDNINNVEDGGGGGDRKMDRQWRNRSHHNRIVRKGFSFKITYFLYGAAILAFLVFVVGSISLQTSISSVFTSGSDRISIFTRKNGLKYGDNLKFLPTTKLLQRFDTQASLLDRLRTESRVAIRPPRLALILGNMDKDPVTLMLYTVAKSLKELGYSFKMYAVDDGDARPLWESIGGRVSILGANSSLYIDWSIYEGVIVNSLEAKEAVSSIMQEPFCSIPLIWIVEEDILARRFAKYVEMGWEHLILEWRNALSRADVVVFPDYSLPLLYSVLDTGNFFVIPGSPVDVWGAETFAKSHTKYQARKANGLNRDDMVIIVVGSSFFYDKLSWDYAVAMHTMGPLLMKFTRKEAEVSLKFVFLCGNSTDGYNDTLQDVASRLNLPRGSLMHYGLDGDVNSVLLMADIVLHGSFQDEQGFPPLLIRAMSFEIPVIAPDLPIIKRYIVDRANGVIFRKKDPDSLMRAFSLLISNRKLSRFANMVASSGNLLTKNMLASECINGYAKLLENLLHFPSDVLLPGPISELHQQTWEWDLFGEEIEQRGREVPNFDQNGSYIRGSSIVYALEDEFSSPNNVKNNSEDDIDFHEFPTKLDWEVLWEIQSNEEFGRRETEELEERMERTTGSWDEIYRNARKADKLKFEPNERDEGELERVGQSLCIYEIYNGAGSWPSLHHGSLYRGLSLSTRARRSRSDDVDAVSRLPLLNDTYYRDLLGELGGMFAIANKVDNVHTIPWIGFQSWRASGRKASLSNKAESVLEEITQAEPQGDVIYYWARLELDNGVGGNNDILTFWSMCDIINGGQCRTVFAKVFRQMYGLPPEVEALPPMPEDGGHWSALHNWLMPTRSFVEFVMFSRMFADSLDGLNNDMSNNNTCLLGTSELEKKHCYCRMLELLVNVWAYHSARRMVYIDPRSGSLEEQHPIHQRKELMWAKFFNFTLLKSMDEDLAEAADDEEHPRDGWLWPLTGEVHWQGIYEREREERYRQKMLKKIKTKEKLLERQKNGYKQKTLGRL</sequence>
<keyword evidence="3" id="KW-1133">Transmembrane helix</keyword>
<evidence type="ECO:0000256" key="2">
    <source>
        <dbReference type="SAM" id="MobiDB-lite"/>
    </source>
</evidence>
<reference evidence="5" key="1">
    <citation type="submission" date="2022-04" db="EMBL/GenBank/DDBJ databases">
        <title>A functionally conserved STORR gene fusion in Papaver species that diverged 16.8 million years ago.</title>
        <authorList>
            <person name="Catania T."/>
        </authorList>
    </citation>
    <scope>NUCLEOTIDE SEQUENCE</scope>
    <source>
        <strain evidence="5">S-188037</strain>
    </source>
</reference>
<dbReference type="AlphaFoldDB" id="A0AAD4XPJ0"/>
<organism evidence="5 6">
    <name type="scientific">Papaver atlanticum</name>
    <dbReference type="NCBI Taxonomy" id="357466"/>
    <lineage>
        <taxon>Eukaryota</taxon>
        <taxon>Viridiplantae</taxon>
        <taxon>Streptophyta</taxon>
        <taxon>Embryophyta</taxon>
        <taxon>Tracheophyta</taxon>
        <taxon>Spermatophyta</taxon>
        <taxon>Magnoliopsida</taxon>
        <taxon>Ranunculales</taxon>
        <taxon>Papaveraceae</taxon>
        <taxon>Papaveroideae</taxon>
        <taxon>Papaver</taxon>
    </lineage>
</organism>
<dbReference type="GO" id="GO:0016757">
    <property type="term" value="F:glycosyltransferase activity"/>
    <property type="evidence" value="ECO:0007669"/>
    <property type="project" value="UniProtKB-KW"/>
</dbReference>
<dbReference type="PANTHER" id="PTHR46635:SF2">
    <property type="entry name" value="GLYCOSYL TRANSFERASE FAMILY 1 DOMAIN-CONTAINING PROTEIN"/>
    <property type="match status" value="1"/>
</dbReference>
<keyword evidence="6" id="KW-1185">Reference proteome</keyword>
<dbReference type="EMBL" id="JAJJMB010006856">
    <property type="protein sequence ID" value="KAI3933315.1"/>
    <property type="molecule type" value="Genomic_DNA"/>
</dbReference>
<protein>
    <recommendedName>
        <fullName evidence="4">Glycosyl transferase family 1 domain-containing protein</fullName>
    </recommendedName>
</protein>
<evidence type="ECO:0000256" key="1">
    <source>
        <dbReference type="ARBA" id="ARBA00022676"/>
    </source>
</evidence>
<keyword evidence="3" id="KW-0472">Membrane</keyword>
<dbReference type="PANTHER" id="PTHR46635">
    <property type="entry name" value="GLYCOSYL TRANSFERASE FAMILY 1 PROTEIN"/>
    <property type="match status" value="1"/>
</dbReference>
<dbReference type="Proteomes" id="UP001202328">
    <property type="component" value="Unassembled WGS sequence"/>
</dbReference>
<dbReference type="Pfam" id="PF00534">
    <property type="entry name" value="Glycos_transf_1"/>
    <property type="match status" value="1"/>
</dbReference>
<evidence type="ECO:0000313" key="5">
    <source>
        <dbReference type="EMBL" id="KAI3933315.1"/>
    </source>
</evidence>
<evidence type="ECO:0000313" key="6">
    <source>
        <dbReference type="Proteomes" id="UP001202328"/>
    </source>
</evidence>
<keyword evidence="1" id="KW-0328">Glycosyltransferase</keyword>
<evidence type="ECO:0000256" key="3">
    <source>
        <dbReference type="SAM" id="Phobius"/>
    </source>
</evidence>
<name>A0AAD4XPJ0_9MAGN</name>
<dbReference type="InterPro" id="IPR001296">
    <property type="entry name" value="Glyco_trans_1"/>
</dbReference>
<feature type="region of interest" description="Disordered" evidence="2">
    <location>
        <begin position="40"/>
        <end position="59"/>
    </location>
</feature>